<evidence type="ECO:0000313" key="2">
    <source>
        <dbReference type="Proteomes" id="UP000296374"/>
    </source>
</evidence>
<dbReference type="Proteomes" id="UP000296374">
    <property type="component" value="Plasmid unnamed2"/>
</dbReference>
<gene>
    <name evidence="1" type="ORF">E4191_18600</name>
</gene>
<protein>
    <submittedName>
        <fullName evidence="1">Uncharacterized protein</fullName>
    </submittedName>
</protein>
<dbReference type="EMBL" id="CP040762">
    <property type="protein sequence ID" value="QDA36337.1"/>
    <property type="molecule type" value="Genomic_DNA"/>
</dbReference>
<dbReference type="AlphaFoldDB" id="A0A4Y5SS79"/>
<name>A0A4Y5SS79_9RHOB</name>
<reference evidence="2" key="1">
    <citation type="submission" date="2019-05" db="EMBL/GenBank/DDBJ databases">
        <title>Tamlana fucoidanivorans sp. nov., isolated from the surface of algae collected from Fujian province in China.</title>
        <authorList>
            <person name="Li J."/>
        </authorList>
    </citation>
    <scope>NUCLEOTIDE SEQUENCE [LARGE SCALE GENOMIC DNA]</scope>
    <source>
        <strain evidence="2">2251</strain>
        <plasmid evidence="2">unnamed2</plasmid>
    </source>
</reference>
<geneLocation type="plasmid" evidence="1 2">
    <name>unnamed2</name>
</geneLocation>
<accession>A0A4Y5SS79</accession>
<dbReference type="KEGG" id="plia:E4191_18600"/>
<organism evidence="1 2">
    <name type="scientific">Paracoccus liaowanqingii</name>
    <dbReference type="NCBI Taxonomy" id="2560053"/>
    <lineage>
        <taxon>Bacteria</taxon>
        <taxon>Pseudomonadati</taxon>
        <taxon>Pseudomonadota</taxon>
        <taxon>Alphaproteobacteria</taxon>
        <taxon>Rhodobacterales</taxon>
        <taxon>Paracoccaceae</taxon>
        <taxon>Paracoccus</taxon>
    </lineage>
</organism>
<sequence>MAFMVVVLSKRRLARPSRIEGEAETLTRGHRHETAWPVAVETRSPARTDPWATLRQIACFRVAAGPGFAGVAHGRYPVLPGMTLTYENDMRQSDLWIVRHLPNDASRQIHFANELIDRLRLA</sequence>
<keyword evidence="1" id="KW-0614">Plasmid</keyword>
<proteinExistence type="predicted"/>
<evidence type="ECO:0000313" key="1">
    <source>
        <dbReference type="EMBL" id="QDA36337.1"/>
    </source>
</evidence>
<dbReference type="RefSeq" id="WP_139616097.1">
    <property type="nucleotide sequence ID" value="NZ_CP040762.1"/>
</dbReference>